<dbReference type="STRING" id="1841610.A6X21_10100"/>
<dbReference type="InterPro" id="IPR051680">
    <property type="entry name" value="ATP-dep_Glu-Cys_Ligase-2"/>
</dbReference>
<dbReference type="OrthoDB" id="9803532at2"/>
<feature type="domain" description="DUF403" evidence="1">
    <location>
        <begin position="1"/>
        <end position="310"/>
    </location>
</feature>
<reference evidence="2 3" key="1">
    <citation type="submission" date="2016-05" db="EMBL/GenBank/DDBJ databases">
        <title>Genomic and physiological characterization of Planctopirus sp. isolated from fresh water lake.</title>
        <authorList>
            <person name="Subhash Y."/>
            <person name="Ramana C."/>
        </authorList>
    </citation>
    <scope>NUCLEOTIDE SEQUENCE [LARGE SCALE GENOMIC DNA]</scope>
    <source>
        <strain evidence="2 3">JC280</strain>
    </source>
</reference>
<protein>
    <recommendedName>
        <fullName evidence="1">DUF403 domain-containing protein</fullName>
    </recommendedName>
</protein>
<evidence type="ECO:0000313" key="2">
    <source>
        <dbReference type="EMBL" id="ODA29149.1"/>
    </source>
</evidence>
<evidence type="ECO:0000259" key="1">
    <source>
        <dbReference type="Pfam" id="PF04168"/>
    </source>
</evidence>
<dbReference type="RefSeq" id="WP_068850487.1">
    <property type="nucleotide sequence ID" value="NZ_LYDR01000144.1"/>
</dbReference>
<evidence type="ECO:0000313" key="3">
    <source>
        <dbReference type="Proteomes" id="UP000094828"/>
    </source>
</evidence>
<dbReference type="Pfam" id="PF04168">
    <property type="entry name" value="Alpha-E"/>
    <property type="match status" value="1"/>
</dbReference>
<sequence>MLSRVADAIYWMSRYIERAENLARFMDVTFNLMLDLPQSHQNAWAPLVYTTGDHEYFREKYGDANQSSVIEFLAFDQDYPGSIRSCVKFARENARSVRETISSEMWEQLNLFYYMVREASANDRIKASPLDFFQEIKQASHLFKGITDATMSRGEGWNFSRLGRLLERADKTSRILDVKYYLLLPTVHDVGSPTDDLQWQAVLRSVSAMEMYSKQFHAITPSKVAQFLILDRHFPRAINYSVTGVEHALHAISGTPMDTFRNSAEQRVGQLRSELAYTTVDDVIQQGLHEFLDLLQTKLNKIGSAVHDTFIAVKPVDTSVQSQENGYQRQSIFVR</sequence>
<dbReference type="Proteomes" id="UP000094828">
    <property type="component" value="Unassembled WGS sequence"/>
</dbReference>
<dbReference type="PANTHER" id="PTHR34595">
    <property type="entry name" value="BLR5612 PROTEIN"/>
    <property type="match status" value="1"/>
</dbReference>
<keyword evidence="3" id="KW-1185">Reference proteome</keyword>
<dbReference type="PANTHER" id="PTHR34595:SF7">
    <property type="entry name" value="SLL1039 PROTEIN"/>
    <property type="match status" value="1"/>
</dbReference>
<organism evidence="2 3">
    <name type="scientific">Planctopirus hydrillae</name>
    <dbReference type="NCBI Taxonomy" id="1841610"/>
    <lineage>
        <taxon>Bacteria</taxon>
        <taxon>Pseudomonadati</taxon>
        <taxon>Planctomycetota</taxon>
        <taxon>Planctomycetia</taxon>
        <taxon>Planctomycetales</taxon>
        <taxon>Planctomycetaceae</taxon>
        <taxon>Planctopirus</taxon>
    </lineage>
</organism>
<comment type="caution">
    <text evidence="2">The sequence shown here is derived from an EMBL/GenBank/DDBJ whole genome shotgun (WGS) entry which is preliminary data.</text>
</comment>
<dbReference type="InterPro" id="IPR007296">
    <property type="entry name" value="DUF403"/>
</dbReference>
<dbReference type="AlphaFoldDB" id="A0A1C3E7K6"/>
<name>A0A1C3E7K6_9PLAN</name>
<proteinExistence type="predicted"/>
<accession>A0A1C3E7K6</accession>
<dbReference type="EMBL" id="LYDR01000144">
    <property type="protein sequence ID" value="ODA29149.1"/>
    <property type="molecule type" value="Genomic_DNA"/>
</dbReference>
<gene>
    <name evidence="2" type="ORF">A6X21_10100</name>
</gene>